<comment type="caution">
    <text evidence="8">The sequence shown here is derived from an EMBL/GenBank/DDBJ whole genome shotgun (WGS) entry which is preliminary data.</text>
</comment>
<dbReference type="AlphaFoldDB" id="A0A1G1YN39"/>
<organism evidence="8 9">
    <name type="scientific">Candidatus Buchananbacteria bacterium RIFCSPLOWO2_01_FULL_39_33</name>
    <dbReference type="NCBI Taxonomy" id="1797543"/>
    <lineage>
        <taxon>Bacteria</taxon>
        <taxon>Candidatus Buchananiibacteriota</taxon>
    </lineage>
</organism>
<evidence type="ECO:0000256" key="4">
    <source>
        <dbReference type="ARBA" id="ARBA00023172"/>
    </source>
</evidence>
<dbReference type="EMBL" id="MHIM01000006">
    <property type="protein sequence ID" value="OGY53060.1"/>
    <property type="molecule type" value="Genomic_DNA"/>
</dbReference>
<dbReference type="PANTHER" id="PTHR33991:SF1">
    <property type="entry name" value="DNA REPAIR PROTEIN RECO"/>
    <property type="match status" value="1"/>
</dbReference>
<evidence type="ECO:0000256" key="5">
    <source>
        <dbReference type="ARBA" id="ARBA00023204"/>
    </source>
</evidence>
<evidence type="ECO:0000313" key="9">
    <source>
        <dbReference type="Proteomes" id="UP000177376"/>
    </source>
</evidence>
<feature type="domain" description="DNA replication/recombination mediator RecO N-terminal" evidence="7">
    <location>
        <begin position="1"/>
        <end position="78"/>
    </location>
</feature>
<evidence type="ECO:0000256" key="6">
    <source>
        <dbReference type="ARBA" id="ARBA00033409"/>
    </source>
</evidence>
<dbReference type="SUPFAM" id="SSF50249">
    <property type="entry name" value="Nucleic acid-binding proteins"/>
    <property type="match status" value="1"/>
</dbReference>
<dbReference type="GO" id="GO:0043590">
    <property type="term" value="C:bacterial nucleoid"/>
    <property type="evidence" value="ECO:0007669"/>
    <property type="project" value="TreeGrafter"/>
</dbReference>
<evidence type="ECO:0000259" key="7">
    <source>
        <dbReference type="Pfam" id="PF11967"/>
    </source>
</evidence>
<sequence length="190" mass="22026">MSTFLTQGIILKKEDYRDYDCKFIIYTLSRGKIIVLAKGSKKITSKLNPHLDFFSTLTLMVANSSALKRLAGVQLLKKYKRINQYFSKNISALYFLEVVNLLVKYDFKDDEVYKIIVSFFSALEDGQNSQVDLLSLNKHLFELLSHLGYRPKIKVSRQKQLAIEFHRLVTEISEKEVKSFNLLAKNLLFS</sequence>
<keyword evidence="3" id="KW-0227">DNA damage</keyword>
<evidence type="ECO:0000256" key="2">
    <source>
        <dbReference type="ARBA" id="ARBA00021310"/>
    </source>
</evidence>
<dbReference type="Gene3D" id="2.40.50.140">
    <property type="entry name" value="Nucleic acid-binding proteins"/>
    <property type="match status" value="1"/>
</dbReference>
<protein>
    <recommendedName>
        <fullName evidence="2">DNA repair protein RecO</fullName>
    </recommendedName>
    <alternativeName>
        <fullName evidence="6">Recombination protein O</fullName>
    </alternativeName>
</protein>
<reference evidence="8 9" key="1">
    <citation type="journal article" date="2016" name="Nat. Commun.">
        <title>Thousands of microbial genomes shed light on interconnected biogeochemical processes in an aquifer system.</title>
        <authorList>
            <person name="Anantharaman K."/>
            <person name="Brown C.T."/>
            <person name="Hug L.A."/>
            <person name="Sharon I."/>
            <person name="Castelle C.J."/>
            <person name="Probst A.J."/>
            <person name="Thomas B.C."/>
            <person name="Singh A."/>
            <person name="Wilkins M.J."/>
            <person name="Karaoz U."/>
            <person name="Brodie E.L."/>
            <person name="Williams K.H."/>
            <person name="Hubbard S.S."/>
            <person name="Banfield J.F."/>
        </authorList>
    </citation>
    <scope>NUCLEOTIDE SEQUENCE [LARGE SCALE GENOMIC DNA]</scope>
</reference>
<keyword evidence="4" id="KW-0233">DNA recombination</keyword>
<dbReference type="InterPro" id="IPR012340">
    <property type="entry name" value="NA-bd_OB-fold"/>
</dbReference>
<gene>
    <name evidence="8" type="ORF">A3A02_03060</name>
</gene>
<evidence type="ECO:0000256" key="3">
    <source>
        <dbReference type="ARBA" id="ARBA00022763"/>
    </source>
</evidence>
<evidence type="ECO:0000256" key="1">
    <source>
        <dbReference type="ARBA" id="ARBA00007452"/>
    </source>
</evidence>
<proteinExistence type="inferred from homology"/>
<dbReference type="GO" id="GO:0006302">
    <property type="term" value="P:double-strand break repair"/>
    <property type="evidence" value="ECO:0007669"/>
    <property type="project" value="TreeGrafter"/>
</dbReference>
<evidence type="ECO:0000313" key="8">
    <source>
        <dbReference type="EMBL" id="OGY53060.1"/>
    </source>
</evidence>
<dbReference type="InterPro" id="IPR022572">
    <property type="entry name" value="DNA_rep/recomb_RecO_N"/>
</dbReference>
<dbReference type="InterPro" id="IPR003717">
    <property type="entry name" value="RecO"/>
</dbReference>
<dbReference type="NCBIfam" id="TIGR00613">
    <property type="entry name" value="reco"/>
    <property type="match status" value="1"/>
</dbReference>
<comment type="similarity">
    <text evidence="1">Belongs to the RecO family.</text>
</comment>
<dbReference type="PANTHER" id="PTHR33991">
    <property type="entry name" value="DNA REPAIR PROTEIN RECO"/>
    <property type="match status" value="1"/>
</dbReference>
<dbReference type="Gene3D" id="1.20.1440.120">
    <property type="entry name" value="Recombination protein O, C-terminal domain"/>
    <property type="match status" value="1"/>
</dbReference>
<name>A0A1G1YN39_9BACT</name>
<dbReference type="InterPro" id="IPR042242">
    <property type="entry name" value="RecO_C"/>
</dbReference>
<dbReference type="GO" id="GO:0006310">
    <property type="term" value="P:DNA recombination"/>
    <property type="evidence" value="ECO:0007669"/>
    <property type="project" value="UniProtKB-KW"/>
</dbReference>
<dbReference type="Proteomes" id="UP000177376">
    <property type="component" value="Unassembled WGS sequence"/>
</dbReference>
<keyword evidence="5" id="KW-0234">DNA repair</keyword>
<accession>A0A1G1YN39</accession>
<dbReference type="Pfam" id="PF11967">
    <property type="entry name" value="RecO_N"/>
    <property type="match status" value="1"/>
</dbReference>